<evidence type="ECO:0000259" key="7">
    <source>
        <dbReference type="PROSITE" id="PS50968"/>
    </source>
</evidence>
<feature type="domain" description="Peripheral subunit-binding (PSBD)" evidence="8">
    <location>
        <begin position="111"/>
        <end position="148"/>
    </location>
</feature>
<dbReference type="InterPro" id="IPR004167">
    <property type="entry name" value="PSBD"/>
</dbReference>
<dbReference type="EC" id="2.3.1.-" evidence="6"/>
<protein>
    <recommendedName>
        <fullName evidence="6">Dihydrolipoamide acetyltransferase component of pyruvate dehydrogenase complex</fullName>
        <ecNumber evidence="6">2.3.1.-</ecNumber>
    </recommendedName>
</protein>
<gene>
    <name evidence="9" type="ORF">C7P63_08690</name>
</gene>
<dbReference type="PROSITE" id="PS50968">
    <property type="entry name" value="BIOTINYL_LIPOYL"/>
    <property type="match status" value="1"/>
</dbReference>
<keyword evidence="10" id="KW-1185">Reference proteome</keyword>
<dbReference type="FunFam" id="3.30.559.10:FF:000007">
    <property type="entry name" value="Dihydrolipoamide acetyltransferase component of pyruvate dehydrogenase complex"/>
    <property type="match status" value="1"/>
</dbReference>
<dbReference type="SUPFAM" id="SSF52777">
    <property type="entry name" value="CoA-dependent acyltransferases"/>
    <property type="match status" value="1"/>
</dbReference>
<evidence type="ECO:0000256" key="3">
    <source>
        <dbReference type="ARBA" id="ARBA00022679"/>
    </source>
</evidence>
<dbReference type="Pfam" id="PF00364">
    <property type="entry name" value="Biotin_lipoyl"/>
    <property type="match status" value="1"/>
</dbReference>
<dbReference type="InterPro" id="IPR003016">
    <property type="entry name" value="2-oxoA_DH_lipoyl-BS"/>
</dbReference>
<keyword evidence="4 6" id="KW-0450">Lipoyl</keyword>
<dbReference type="EMBL" id="PXZH01000005">
    <property type="protein sequence ID" value="RST88888.1"/>
    <property type="molecule type" value="Genomic_DNA"/>
</dbReference>
<dbReference type="CDD" id="cd06849">
    <property type="entry name" value="lipoyl_domain"/>
    <property type="match status" value="1"/>
</dbReference>
<proteinExistence type="inferred from homology"/>
<dbReference type="GO" id="GO:0005737">
    <property type="term" value="C:cytoplasm"/>
    <property type="evidence" value="ECO:0007669"/>
    <property type="project" value="TreeGrafter"/>
</dbReference>
<dbReference type="Proteomes" id="UP000277864">
    <property type="component" value="Unassembled WGS sequence"/>
</dbReference>
<evidence type="ECO:0000313" key="10">
    <source>
        <dbReference type="Proteomes" id="UP000277864"/>
    </source>
</evidence>
<dbReference type="InterPro" id="IPR000089">
    <property type="entry name" value="Biotin_lipoyl"/>
</dbReference>
<evidence type="ECO:0000259" key="8">
    <source>
        <dbReference type="PROSITE" id="PS51826"/>
    </source>
</evidence>
<dbReference type="InterPro" id="IPR001078">
    <property type="entry name" value="2-oxoacid_DH_actylTfrase"/>
</dbReference>
<dbReference type="InterPro" id="IPR050743">
    <property type="entry name" value="2-oxoacid_DH_E2_comp"/>
</dbReference>
<dbReference type="OrthoDB" id="9805770at2"/>
<reference evidence="9 10" key="1">
    <citation type="submission" date="2018-03" db="EMBL/GenBank/DDBJ databases">
        <authorList>
            <person name="Gulvik C.A."/>
        </authorList>
    </citation>
    <scope>NUCLEOTIDE SEQUENCE [LARGE SCALE GENOMIC DNA]</scope>
    <source>
        <strain evidence="9 10">JCM 31581</strain>
    </source>
</reference>
<name>A0A3R9YC21_9ENTE</name>
<dbReference type="Pfam" id="PF00198">
    <property type="entry name" value="2-oxoacid_dh"/>
    <property type="match status" value="1"/>
</dbReference>
<dbReference type="Gene3D" id="4.10.320.10">
    <property type="entry name" value="E3-binding domain"/>
    <property type="match status" value="1"/>
</dbReference>
<sequence length="423" mass="46848">MSIEIIKMPGLGESVTEASLEKWLTAPNESIQKYDPIAEVMSDKVSTEIPASFTGVVKKLLINEGDMVPIGTPIMEVEVEGSTGKVSVNEVEETSQQPVATPEEKTGKKPRLSPVVARMIEENNLDVEAIQGTGNNGRITKTDVRKFMKSGAKEGIKPPTISEQPQTERPVSSVAKVEEVVPAKEIVTGDDRKIIQKPSATRRMIADRMVKSTTEIPHAWLVVEADVTELVKLRNQLKADYEKENGHKLTYFPFFLQAVARAIRQYPVMNSSWQQDQIIQYKDVNLSIAVATEEYLYVPVIKQIDQRSIAGIASEVNRLSRDIKQGQMKMEDMQGGTFTVNNTGTFGSVQSMGVINYPQAAILQVESIRKELKVVGDNEVAIRDVVNLCLSIDHRILDGLVAGNFLKAVKEQLEAYSVQTSIY</sequence>
<accession>A0A3R9YC21</accession>
<evidence type="ECO:0000256" key="1">
    <source>
        <dbReference type="ARBA" id="ARBA00001938"/>
    </source>
</evidence>
<feature type="domain" description="Lipoyl-binding" evidence="7">
    <location>
        <begin position="3"/>
        <end position="78"/>
    </location>
</feature>
<dbReference type="PROSITE" id="PS51826">
    <property type="entry name" value="PSBD"/>
    <property type="match status" value="1"/>
</dbReference>
<dbReference type="SUPFAM" id="SSF51230">
    <property type="entry name" value="Single hybrid motif"/>
    <property type="match status" value="1"/>
</dbReference>
<evidence type="ECO:0000256" key="4">
    <source>
        <dbReference type="ARBA" id="ARBA00022823"/>
    </source>
</evidence>
<dbReference type="InterPro" id="IPR036625">
    <property type="entry name" value="E3-bd_dom_sf"/>
</dbReference>
<comment type="similarity">
    <text evidence="2 6">Belongs to the 2-oxoacid dehydrogenase family.</text>
</comment>
<comment type="cofactor">
    <cofactor evidence="1 6">
        <name>(R)-lipoate</name>
        <dbReference type="ChEBI" id="CHEBI:83088"/>
    </cofactor>
</comment>
<organism evidence="9 10">
    <name type="scientific">Vagococcus humatus</name>
    <dbReference type="NCBI Taxonomy" id="1889241"/>
    <lineage>
        <taxon>Bacteria</taxon>
        <taxon>Bacillati</taxon>
        <taxon>Bacillota</taxon>
        <taxon>Bacilli</taxon>
        <taxon>Lactobacillales</taxon>
        <taxon>Enterococcaceae</taxon>
        <taxon>Vagococcus</taxon>
    </lineage>
</organism>
<dbReference type="GO" id="GO:0031405">
    <property type="term" value="F:lipoic acid binding"/>
    <property type="evidence" value="ECO:0007669"/>
    <property type="project" value="TreeGrafter"/>
</dbReference>
<evidence type="ECO:0000256" key="2">
    <source>
        <dbReference type="ARBA" id="ARBA00007317"/>
    </source>
</evidence>
<evidence type="ECO:0000256" key="5">
    <source>
        <dbReference type="ARBA" id="ARBA00023315"/>
    </source>
</evidence>
<comment type="caution">
    <text evidence="9">The sequence shown here is derived from an EMBL/GenBank/DDBJ whole genome shotgun (WGS) entry which is preliminary data.</text>
</comment>
<dbReference type="PROSITE" id="PS00189">
    <property type="entry name" value="LIPOYL"/>
    <property type="match status" value="1"/>
</dbReference>
<dbReference type="InterPro" id="IPR011053">
    <property type="entry name" value="Single_hybrid_motif"/>
</dbReference>
<dbReference type="Gene3D" id="3.30.559.10">
    <property type="entry name" value="Chloramphenicol acetyltransferase-like domain"/>
    <property type="match status" value="1"/>
</dbReference>
<dbReference type="GO" id="GO:0016407">
    <property type="term" value="F:acetyltransferase activity"/>
    <property type="evidence" value="ECO:0007669"/>
    <property type="project" value="TreeGrafter"/>
</dbReference>
<dbReference type="PANTHER" id="PTHR43178:SF5">
    <property type="entry name" value="LIPOAMIDE ACYLTRANSFERASE COMPONENT OF BRANCHED-CHAIN ALPHA-KETO ACID DEHYDROGENASE COMPLEX, MITOCHONDRIAL"/>
    <property type="match status" value="1"/>
</dbReference>
<evidence type="ECO:0000313" key="9">
    <source>
        <dbReference type="EMBL" id="RST88888.1"/>
    </source>
</evidence>
<dbReference type="PANTHER" id="PTHR43178">
    <property type="entry name" value="DIHYDROLIPOAMIDE ACETYLTRANSFERASE COMPONENT OF PYRUVATE DEHYDROGENASE COMPLEX"/>
    <property type="match status" value="1"/>
</dbReference>
<dbReference type="InterPro" id="IPR023213">
    <property type="entry name" value="CAT-like_dom_sf"/>
</dbReference>
<dbReference type="Gene3D" id="2.40.50.100">
    <property type="match status" value="1"/>
</dbReference>
<keyword evidence="5 6" id="KW-0012">Acyltransferase</keyword>
<keyword evidence="3 6" id="KW-0808">Transferase</keyword>
<dbReference type="Pfam" id="PF02817">
    <property type="entry name" value="E3_binding"/>
    <property type="match status" value="1"/>
</dbReference>
<evidence type="ECO:0000256" key="6">
    <source>
        <dbReference type="RuleBase" id="RU003423"/>
    </source>
</evidence>
<dbReference type="RefSeq" id="WP_125943766.1">
    <property type="nucleotide sequence ID" value="NZ_PXZH01000005.1"/>
</dbReference>
<dbReference type="AlphaFoldDB" id="A0A3R9YC21"/>
<dbReference type="SUPFAM" id="SSF47005">
    <property type="entry name" value="Peripheral subunit-binding domain of 2-oxo acid dehydrogenase complex"/>
    <property type="match status" value="1"/>
</dbReference>